<name>A0A060NVF7_9BURK</name>
<dbReference type="Pfam" id="PF13683">
    <property type="entry name" value="rve_3"/>
    <property type="match status" value="1"/>
</dbReference>
<keyword evidence="3" id="KW-1185">Reference proteome</keyword>
<feature type="domain" description="Integrase catalytic" evidence="1">
    <location>
        <begin position="2"/>
        <end position="29"/>
    </location>
</feature>
<gene>
    <name evidence="2" type="ORF">SMCB_0621</name>
</gene>
<sequence length="115" mass="12813">MSQARECIVRWRQDYNEVRPHSSPGRIPPARFVQQHRQPLAVLLTNLKDKKSINLPPPGLLRNNGTVNGGRSGWVVTFKSPYAGIAGSMPDRWRTVIARKTGCLDWVARVLVAAG</sequence>
<dbReference type="HOGENOM" id="CLU_2104831_0_0_4"/>
<accession>A0A060NVF7</accession>
<dbReference type="GO" id="GO:0015074">
    <property type="term" value="P:DNA integration"/>
    <property type="evidence" value="ECO:0007669"/>
    <property type="project" value="InterPro"/>
</dbReference>
<organism evidence="2 3">
    <name type="scientific">Serpentinimonas maccroryi</name>
    <dbReference type="NCBI Taxonomy" id="1458426"/>
    <lineage>
        <taxon>Bacteria</taxon>
        <taxon>Pseudomonadati</taxon>
        <taxon>Pseudomonadota</taxon>
        <taxon>Betaproteobacteria</taxon>
        <taxon>Burkholderiales</taxon>
        <taxon>Comamonadaceae</taxon>
        <taxon>Serpentinimonas</taxon>
    </lineage>
</organism>
<protein>
    <submittedName>
        <fullName evidence="2">Transposase and inactivated derivatives</fullName>
    </submittedName>
</protein>
<dbReference type="EMBL" id="AP014569">
    <property type="protein sequence ID" value="BAO82849.1"/>
    <property type="molecule type" value="Genomic_DNA"/>
</dbReference>
<dbReference type="InterPro" id="IPR001584">
    <property type="entry name" value="Integrase_cat-core"/>
</dbReference>
<dbReference type="AlphaFoldDB" id="A0A060NVF7"/>
<evidence type="ECO:0000259" key="1">
    <source>
        <dbReference type="Pfam" id="PF13683"/>
    </source>
</evidence>
<dbReference type="KEGG" id="cbab:SMCB_0621"/>
<dbReference type="Proteomes" id="UP000066014">
    <property type="component" value="Chromosome"/>
</dbReference>
<evidence type="ECO:0000313" key="2">
    <source>
        <dbReference type="EMBL" id="BAO82849.1"/>
    </source>
</evidence>
<evidence type="ECO:0000313" key="3">
    <source>
        <dbReference type="Proteomes" id="UP000066014"/>
    </source>
</evidence>
<reference evidence="2 3" key="1">
    <citation type="journal article" date="2014" name="Nat. Commun.">
        <title>Physiological and genomic features of highly alkaliphilic hydrogen-utilizing Betaproteobacteria from a continental serpentinizing site.</title>
        <authorList>
            <person name="Suzuki S."/>
            <person name="Kuenen J.G."/>
            <person name="Schipper K."/>
            <person name="van der Velde S."/>
            <person name="Ishii S."/>
            <person name="Wu A."/>
            <person name="Sorokin D.Y."/>
            <person name="Tenney A."/>
            <person name="Meng X.Y."/>
            <person name="Morrill P.L."/>
            <person name="Kamagata Y."/>
            <person name="Muyzer G."/>
            <person name="Nealson K.H."/>
        </authorList>
    </citation>
    <scope>NUCLEOTIDE SEQUENCE [LARGE SCALE GENOMIC DNA]</scope>
    <source>
        <strain evidence="2 3">B1</strain>
    </source>
</reference>
<proteinExistence type="predicted"/>